<proteinExistence type="predicted"/>
<reference evidence="2" key="1">
    <citation type="submission" date="2023-02" db="EMBL/GenBank/DDBJ databases">
        <title>Kitasatospora phosalacinea NBRC 14362.</title>
        <authorList>
            <person name="Ichikawa N."/>
            <person name="Sato H."/>
            <person name="Tonouchi N."/>
        </authorList>
    </citation>
    <scope>NUCLEOTIDE SEQUENCE</scope>
    <source>
        <strain evidence="2">NBRC 14362</strain>
    </source>
</reference>
<dbReference type="InterPro" id="IPR001173">
    <property type="entry name" value="Glyco_trans_2-like"/>
</dbReference>
<dbReference type="Pfam" id="PF00535">
    <property type="entry name" value="Glycos_transf_2"/>
    <property type="match status" value="1"/>
</dbReference>
<dbReference type="Gene3D" id="3.90.550.10">
    <property type="entry name" value="Spore Coat Polysaccharide Biosynthesis Protein SpsA, Chain A"/>
    <property type="match status" value="1"/>
</dbReference>
<dbReference type="Proteomes" id="UP001165143">
    <property type="component" value="Unassembled WGS sequence"/>
</dbReference>
<protein>
    <recommendedName>
        <fullName evidence="1">Glycosyltransferase 2-like domain-containing protein</fullName>
    </recommendedName>
</protein>
<dbReference type="CDD" id="cd00761">
    <property type="entry name" value="Glyco_tranf_GTA_type"/>
    <property type="match status" value="1"/>
</dbReference>
<evidence type="ECO:0000313" key="3">
    <source>
        <dbReference type="Proteomes" id="UP001165143"/>
    </source>
</evidence>
<feature type="domain" description="Glycosyltransferase 2-like" evidence="1">
    <location>
        <begin position="19"/>
        <end position="135"/>
    </location>
</feature>
<sequence>MPEAVPAPSLPAMAPPLITVVLLAYDEQGQLKECLDSLLGQSFREFEVIVVQTPSEHCPERLVEAYELRDARVRVLRLDAETGIGRARMAGAAHARGQYLLFLDADHLLPEDAFEAMDARLAETGEVDVLLFGHNREYRGKLWPGNAAELLAATGPGVFSPAELPELFGAPPLAWDRLMRSGTIPAFPDGFYEEVSAVHRSLLAATRVAVLDRECVTIRRRHTLHPAGSEGATHFDLFDRYESTFELLDAQPAEAEPVTATVRPHLFTRMIRHYLFVFDLPGCLTRAERPQFFQRAAEHYKRFLPNGYRRPEGREGIKFSLLASNSYATFEVAKFSRLAGGRR</sequence>
<accession>A0A9W6PNS6</accession>
<organism evidence="2 3">
    <name type="scientific">Kitasatospora phosalacinea</name>
    <dbReference type="NCBI Taxonomy" id="2065"/>
    <lineage>
        <taxon>Bacteria</taxon>
        <taxon>Bacillati</taxon>
        <taxon>Actinomycetota</taxon>
        <taxon>Actinomycetes</taxon>
        <taxon>Kitasatosporales</taxon>
        <taxon>Streptomycetaceae</taxon>
        <taxon>Kitasatospora</taxon>
    </lineage>
</organism>
<evidence type="ECO:0000259" key="1">
    <source>
        <dbReference type="Pfam" id="PF00535"/>
    </source>
</evidence>
<gene>
    <name evidence="2" type="ORF">Kpho01_64380</name>
</gene>
<dbReference type="SUPFAM" id="SSF53448">
    <property type="entry name" value="Nucleotide-diphospho-sugar transferases"/>
    <property type="match status" value="1"/>
</dbReference>
<name>A0A9W6PNS6_9ACTN</name>
<evidence type="ECO:0000313" key="2">
    <source>
        <dbReference type="EMBL" id="GLW58427.1"/>
    </source>
</evidence>
<dbReference type="PANTHER" id="PTHR43685:SF2">
    <property type="entry name" value="GLYCOSYLTRANSFERASE 2-LIKE DOMAIN-CONTAINING PROTEIN"/>
    <property type="match status" value="1"/>
</dbReference>
<dbReference type="AlphaFoldDB" id="A0A9W6PNS6"/>
<dbReference type="PANTHER" id="PTHR43685">
    <property type="entry name" value="GLYCOSYLTRANSFERASE"/>
    <property type="match status" value="1"/>
</dbReference>
<dbReference type="EMBL" id="BSRX01000052">
    <property type="protein sequence ID" value="GLW58427.1"/>
    <property type="molecule type" value="Genomic_DNA"/>
</dbReference>
<dbReference type="InterPro" id="IPR050834">
    <property type="entry name" value="Glycosyltransf_2"/>
</dbReference>
<comment type="caution">
    <text evidence="2">The sequence shown here is derived from an EMBL/GenBank/DDBJ whole genome shotgun (WGS) entry which is preliminary data.</text>
</comment>
<dbReference type="InterPro" id="IPR029044">
    <property type="entry name" value="Nucleotide-diphossugar_trans"/>
</dbReference>